<name>A0A072TST8_MEDTR</name>
<dbReference type="EMBL" id="PSQE01000006">
    <property type="protein sequence ID" value="RHN52677.1"/>
    <property type="molecule type" value="Genomic_DNA"/>
</dbReference>
<dbReference type="InterPro" id="IPR006527">
    <property type="entry name" value="F-box-assoc_dom_typ1"/>
</dbReference>
<proteinExistence type="predicted"/>
<dbReference type="Gramene" id="rna37375">
    <property type="protein sequence ID" value="RHN52677.1"/>
    <property type="gene ID" value="gene37375"/>
</dbReference>
<reference evidence="4" key="3">
    <citation type="submission" date="2015-06" db="UniProtKB">
        <authorList>
            <consortium name="EnsemblPlants"/>
        </authorList>
    </citation>
    <scope>IDENTIFICATION</scope>
    <source>
        <strain evidence="4">cv. Jemalong A17</strain>
    </source>
</reference>
<dbReference type="Pfam" id="PF07734">
    <property type="entry name" value="FBA_1"/>
    <property type="match status" value="1"/>
</dbReference>
<accession>A0A072TST8</accession>
<dbReference type="AlphaFoldDB" id="A0A072TST8"/>
<evidence type="ECO:0000313" key="4">
    <source>
        <dbReference type="EnsemblPlants" id="KEH16625"/>
    </source>
</evidence>
<dbReference type="SUPFAM" id="SSF81383">
    <property type="entry name" value="F-box domain"/>
    <property type="match status" value="1"/>
</dbReference>
<dbReference type="PANTHER" id="PTHR31672:SF13">
    <property type="entry name" value="F-BOX PROTEIN CPR30-LIKE"/>
    <property type="match status" value="1"/>
</dbReference>
<keyword evidence="5" id="KW-1185">Reference proteome</keyword>
<evidence type="ECO:0000313" key="2">
    <source>
        <dbReference type="EMBL" id="KEH16625.1"/>
    </source>
</evidence>
<dbReference type="PaxDb" id="3880-AES84958"/>
<dbReference type="Proteomes" id="UP000265566">
    <property type="component" value="Chromosome 6"/>
</dbReference>
<dbReference type="STRING" id="3880.A0A072TST8"/>
<reference evidence="3" key="4">
    <citation type="journal article" date="2018" name="Nat. Plants">
        <title>Whole-genome landscape of Medicago truncatula symbiotic genes.</title>
        <authorList>
            <person name="Pecrix Y."/>
            <person name="Gamas P."/>
            <person name="Carrere S."/>
        </authorList>
    </citation>
    <scope>NUCLEOTIDE SEQUENCE</scope>
    <source>
        <tissue evidence="3">Leaves</tissue>
    </source>
</reference>
<dbReference type="NCBIfam" id="TIGR01640">
    <property type="entry name" value="F_box_assoc_1"/>
    <property type="match status" value="1"/>
</dbReference>
<evidence type="ECO:0000313" key="5">
    <source>
        <dbReference type="Proteomes" id="UP000002051"/>
    </source>
</evidence>
<protein>
    <submittedName>
        <fullName evidence="2">F-box protein interaction domain protein</fullName>
    </submittedName>
    <submittedName>
        <fullName evidence="3">Putative F-box domain-containing protein</fullName>
    </submittedName>
</protein>
<dbReference type="InterPro" id="IPR050796">
    <property type="entry name" value="SCF_F-box_component"/>
</dbReference>
<reference evidence="2 5" key="2">
    <citation type="journal article" date="2014" name="BMC Genomics">
        <title>An improved genome release (version Mt4.0) for the model legume Medicago truncatula.</title>
        <authorList>
            <person name="Tang H."/>
            <person name="Krishnakumar V."/>
            <person name="Bidwell S."/>
            <person name="Rosen B."/>
            <person name="Chan A."/>
            <person name="Zhou S."/>
            <person name="Gentzbittel L."/>
            <person name="Childs K.L."/>
            <person name="Yandell M."/>
            <person name="Gundlach H."/>
            <person name="Mayer K.F."/>
            <person name="Schwartz D.C."/>
            <person name="Town C.D."/>
        </authorList>
    </citation>
    <scope>GENOME REANNOTATION</scope>
    <source>
        <strain evidence="2">A17</strain>
        <strain evidence="4 5">cv. Jemalong A17</strain>
    </source>
</reference>
<dbReference type="EMBL" id="KL402854">
    <property type="protein sequence ID" value="KEH16625.1"/>
    <property type="molecule type" value="Genomic_DNA"/>
</dbReference>
<dbReference type="KEGG" id="mtr:25480400"/>
<organism evidence="2 5">
    <name type="scientific">Medicago truncatula</name>
    <name type="common">Barrel medic</name>
    <name type="synonym">Medicago tribuloides</name>
    <dbReference type="NCBI Taxonomy" id="3880"/>
    <lineage>
        <taxon>Eukaryota</taxon>
        <taxon>Viridiplantae</taxon>
        <taxon>Streptophyta</taxon>
        <taxon>Embryophyta</taxon>
        <taxon>Tracheophyta</taxon>
        <taxon>Spermatophyta</taxon>
        <taxon>Magnoliopsida</taxon>
        <taxon>eudicotyledons</taxon>
        <taxon>Gunneridae</taxon>
        <taxon>Pentapetalae</taxon>
        <taxon>rosids</taxon>
        <taxon>fabids</taxon>
        <taxon>Fabales</taxon>
        <taxon>Fabaceae</taxon>
        <taxon>Papilionoideae</taxon>
        <taxon>50 kb inversion clade</taxon>
        <taxon>NPAAA clade</taxon>
        <taxon>Hologalegina</taxon>
        <taxon>IRL clade</taxon>
        <taxon>Trifolieae</taxon>
        <taxon>Medicago</taxon>
    </lineage>
</organism>
<dbReference type="InterPro" id="IPR036047">
    <property type="entry name" value="F-box-like_dom_sf"/>
</dbReference>
<dbReference type="HOGENOM" id="CLU_027176_5_0_1"/>
<dbReference type="InterPro" id="IPR017451">
    <property type="entry name" value="F-box-assoc_interact_dom"/>
</dbReference>
<dbReference type="PANTHER" id="PTHR31672">
    <property type="entry name" value="BNACNNG10540D PROTEIN"/>
    <property type="match status" value="1"/>
</dbReference>
<gene>
    <name evidence="4" type="primary">25480400</name>
    <name evidence="2" type="ORF">MTR_0129s0070</name>
    <name evidence="3" type="ORF">MtrunA17_Chr6g0483101</name>
</gene>
<reference evidence="2 5" key="1">
    <citation type="journal article" date="2011" name="Nature">
        <title>The Medicago genome provides insight into the evolution of rhizobial symbioses.</title>
        <authorList>
            <person name="Young N.D."/>
            <person name="Debelle F."/>
            <person name="Oldroyd G.E."/>
            <person name="Geurts R."/>
            <person name="Cannon S.B."/>
            <person name="Udvardi M.K."/>
            <person name="Benedito V.A."/>
            <person name="Mayer K.F."/>
            <person name="Gouzy J."/>
            <person name="Schoof H."/>
            <person name="Van de Peer Y."/>
            <person name="Proost S."/>
            <person name="Cook D.R."/>
            <person name="Meyers B.C."/>
            <person name="Spannagl M."/>
            <person name="Cheung F."/>
            <person name="De Mita S."/>
            <person name="Krishnakumar V."/>
            <person name="Gundlach H."/>
            <person name="Zhou S."/>
            <person name="Mudge J."/>
            <person name="Bharti A.K."/>
            <person name="Murray J.D."/>
            <person name="Naoumkina M.A."/>
            <person name="Rosen B."/>
            <person name="Silverstein K.A."/>
            <person name="Tang H."/>
            <person name="Rombauts S."/>
            <person name="Zhao P.X."/>
            <person name="Zhou P."/>
            <person name="Barbe V."/>
            <person name="Bardou P."/>
            <person name="Bechner M."/>
            <person name="Bellec A."/>
            <person name="Berger A."/>
            <person name="Berges H."/>
            <person name="Bidwell S."/>
            <person name="Bisseling T."/>
            <person name="Choisne N."/>
            <person name="Couloux A."/>
            <person name="Denny R."/>
            <person name="Deshpande S."/>
            <person name="Dai X."/>
            <person name="Doyle J.J."/>
            <person name="Dudez A.M."/>
            <person name="Farmer A.D."/>
            <person name="Fouteau S."/>
            <person name="Franken C."/>
            <person name="Gibelin C."/>
            <person name="Gish J."/>
            <person name="Goldstein S."/>
            <person name="Gonzalez A.J."/>
            <person name="Green P.J."/>
            <person name="Hallab A."/>
            <person name="Hartog M."/>
            <person name="Hua A."/>
            <person name="Humphray S.J."/>
            <person name="Jeong D.H."/>
            <person name="Jing Y."/>
            <person name="Jocker A."/>
            <person name="Kenton S.M."/>
            <person name="Kim D.J."/>
            <person name="Klee K."/>
            <person name="Lai H."/>
            <person name="Lang C."/>
            <person name="Lin S."/>
            <person name="Macmil S.L."/>
            <person name="Magdelenat G."/>
            <person name="Matthews L."/>
            <person name="McCorrison J."/>
            <person name="Monaghan E.L."/>
            <person name="Mun J.H."/>
            <person name="Najar F.Z."/>
            <person name="Nicholson C."/>
            <person name="Noirot C."/>
            <person name="O'Bleness M."/>
            <person name="Paule C.R."/>
            <person name="Poulain J."/>
            <person name="Prion F."/>
            <person name="Qin B."/>
            <person name="Qu C."/>
            <person name="Retzel E.F."/>
            <person name="Riddle C."/>
            <person name="Sallet E."/>
            <person name="Samain S."/>
            <person name="Samson N."/>
            <person name="Sanders I."/>
            <person name="Saurat O."/>
            <person name="Scarpelli C."/>
            <person name="Schiex T."/>
            <person name="Segurens B."/>
            <person name="Severin A.J."/>
            <person name="Sherrier D.J."/>
            <person name="Shi R."/>
            <person name="Sims S."/>
            <person name="Singer S.R."/>
            <person name="Sinharoy S."/>
            <person name="Sterck L."/>
            <person name="Viollet A."/>
            <person name="Wang B.B."/>
            <person name="Wang K."/>
            <person name="Wang M."/>
            <person name="Wang X."/>
            <person name="Warfsmann J."/>
            <person name="Weissenbach J."/>
            <person name="White D.D."/>
            <person name="White J.D."/>
            <person name="Wiley G.B."/>
            <person name="Wincker P."/>
            <person name="Xing Y."/>
            <person name="Yang L."/>
            <person name="Yao Z."/>
            <person name="Ying F."/>
            <person name="Zhai J."/>
            <person name="Zhou L."/>
            <person name="Zuber A."/>
            <person name="Denarie J."/>
            <person name="Dixon R.A."/>
            <person name="May G.D."/>
            <person name="Schwartz D.C."/>
            <person name="Rogers J."/>
            <person name="Quetier F."/>
            <person name="Town C.D."/>
            <person name="Roe B.A."/>
        </authorList>
    </citation>
    <scope>NUCLEOTIDE SEQUENCE [LARGE SCALE GENOMIC DNA]</scope>
    <source>
        <strain evidence="2">A17</strain>
        <strain evidence="4 5">cv. Jemalong A17</strain>
    </source>
</reference>
<feature type="domain" description="F-box associated beta-propeller type 1" evidence="1">
    <location>
        <begin position="123"/>
        <end position="363"/>
    </location>
</feature>
<evidence type="ECO:0000313" key="3">
    <source>
        <dbReference type="EMBL" id="RHN52677.1"/>
    </source>
</evidence>
<dbReference type="Proteomes" id="UP000002051">
    <property type="component" value="Unassembled WGS sequence"/>
</dbReference>
<dbReference type="OrthoDB" id="1555129at2759"/>
<dbReference type="EnsemblPlants" id="KEH16625">
    <property type="protein sequence ID" value="KEH16625"/>
    <property type="gene ID" value="MTR_0129s0070"/>
</dbReference>
<evidence type="ECO:0000259" key="1">
    <source>
        <dbReference type="Pfam" id="PF07734"/>
    </source>
</evidence>
<sequence length="403" mass="46772">MMQSTDSVIAEKVSNHIHDDLAFSILSKLPLKSLKRFSCVRKSWSCLFENSNFLNMYRNYFISSTYEEDGPCLLLQQTLPYLPNLHVLYLLFGERFENKVKLNWPPPFQEDNIAIHILGPVINGIVCLYQGREPVVILWNPATEEYKVLPPSPTESPVLYEEVYYYVHGFGYDHVRDDYKVIRYVSYSLDVPDDFEGDIDGEPIKLSRDNMWEIYNLRSNSWRKLDLDLPRAHHGWVGVYVYMKGVCHWYQDEFEHKGYLVSFDISNEVFCTTPLPLYMNDSFDSVFLLRYLMVLNDHVALISNYVEMTTFHISILGELGVKESWTKLFVIGPLPCIEHPIGEGKNGDLFFKRKDGELVRFNLSTQVIDELGLKGEFGCCQIVNYKESSLPIGQINDRLCLCQ</sequence>